<evidence type="ECO:0000256" key="6">
    <source>
        <dbReference type="SAM" id="Phobius"/>
    </source>
</evidence>
<dbReference type="AlphaFoldDB" id="A0A0D6P587"/>
<evidence type="ECO:0000256" key="2">
    <source>
        <dbReference type="ARBA" id="ARBA00022475"/>
    </source>
</evidence>
<dbReference type="EMBL" id="BANB01000193">
    <property type="protein sequence ID" value="GAN76925.1"/>
    <property type="molecule type" value="Genomic_DNA"/>
</dbReference>
<feature type="transmembrane region" description="Helical" evidence="6">
    <location>
        <begin position="259"/>
        <end position="282"/>
    </location>
</feature>
<protein>
    <submittedName>
        <fullName evidence="7">ABC transporter</fullName>
    </submittedName>
</protein>
<dbReference type="PANTHER" id="PTHR47089">
    <property type="entry name" value="ABC TRANSPORTER, PERMEASE PROTEIN"/>
    <property type="match status" value="1"/>
</dbReference>
<feature type="transmembrane region" description="Helical" evidence="6">
    <location>
        <begin position="341"/>
        <end position="361"/>
    </location>
</feature>
<dbReference type="InterPro" id="IPR001851">
    <property type="entry name" value="ABC_transp_permease"/>
</dbReference>
<organism evidence="7 8">
    <name type="scientific">Acidisphaera rubrifaciens HS-AP3</name>
    <dbReference type="NCBI Taxonomy" id="1231350"/>
    <lineage>
        <taxon>Bacteria</taxon>
        <taxon>Pseudomonadati</taxon>
        <taxon>Pseudomonadota</taxon>
        <taxon>Alphaproteobacteria</taxon>
        <taxon>Acetobacterales</taxon>
        <taxon>Acetobacteraceae</taxon>
        <taxon>Acidisphaera</taxon>
    </lineage>
</organism>
<dbReference type="GO" id="GO:0022857">
    <property type="term" value="F:transmembrane transporter activity"/>
    <property type="evidence" value="ECO:0007669"/>
    <property type="project" value="InterPro"/>
</dbReference>
<name>A0A0D6P587_9PROT</name>
<keyword evidence="2" id="KW-1003">Cell membrane</keyword>
<dbReference type="OrthoDB" id="9809785at2"/>
<dbReference type="GO" id="GO:0005886">
    <property type="term" value="C:plasma membrane"/>
    <property type="evidence" value="ECO:0007669"/>
    <property type="project" value="UniProtKB-SubCell"/>
</dbReference>
<keyword evidence="5 6" id="KW-0472">Membrane</keyword>
<feature type="transmembrane region" description="Helical" evidence="6">
    <location>
        <begin position="31"/>
        <end position="53"/>
    </location>
</feature>
<dbReference type="RefSeq" id="WP_052945159.1">
    <property type="nucleotide sequence ID" value="NZ_BANB01000193.1"/>
</dbReference>
<gene>
    <name evidence="7" type="ORF">Asru_0193_03</name>
</gene>
<proteinExistence type="predicted"/>
<dbReference type="Pfam" id="PF02653">
    <property type="entry name" value="BPD_transp_2"/>
    <property type="match status" value="1"/>
</dbReference>
<evidence type="ECO:0000256" key="3">
    <source>
        <dbReference type="ARBA" id="ARBA00022692"/>
    </source>
</evidence>
<feature type="transmembrane region" description="Helical" evidence="6">
    <location>
        <begin position="162"/>
        <end position="180"/>
    </location>
</feature>
<comment type="subcellular location">
    <subcellularLocation>
        <location evidence="1">Cell membrane</location>
        <topology evidence="1">Multi-pass membrane protein</topology>
    </subcellularLocation>
</comment>
<sequence>MTAIELQQAASLPAPARDADRFYPLRRAAEAVVFPLAALVIALALFSVFLLALGKSPGTFFWLVWRGAFASAFSLQNTLQRAAPLLLTSLCVAIPAQLGLVIIGGEGAVLMGGLAAVVATYPLQTAPGWLLDGLMAIAGCAGGGAWIGLTGLLRTKRGINETIVSLVLYYIALAVFNHLVEGVLRDPASLNKPSTYAIPPQAHIPSLFGTELHPGLPVGILACIAAWVLITRTTTGFAARMTGGNMRAAQLQGLPVQRLMIGACVLGGACAGLAGMIEIAAVQDRANSSLAAGYGFTGILIAFLARHNSLAIMPMAVLLGGVGAAGGLLQRRLDLPDASVLVLQGLIFVCILASDTMYGRIGWFQPARGRA</sequence>
<evidence type="ECO:0000313" key="7">
    <source>
        <dbReference type="EMBL" id="GAN76925.1"/>
    </source>
</evidence>
<feature type="transmembrane region" description="Helical" evidence="6">
    <location>
        <begin position="129"/>
        <end position="150"/>
    </location>
</feature>
<evidence type="ECO:0000313" key="8">
    <source>
        <dbReference type="Proteomes" id="UP000032680"/>
    </source>
</evidence>
<keyword evidence="4 6" id="KW-1133">Transmembrane helix</keyword>
<keyword evidence="8" id="KW-1185">Reference proteome</keyword>
<keyword evidence="3 6" id="KW-0812">Transmembrane</keyword>
<comment type="caution">
    <text evidence="7">The sequence shown here is derived from an EMBL/GenBank/DDBJ whole genome shotgun (WGS) entry which is preliminary data.</text>
</comment>
<feature type="transmembrane region" description="Helical" evidence="6">
    <location>
        <begin position="310"/>
        <end position="329"/>
    </location>
</feature>
<dbReference type="PANTHER" id="PTHR47089:SF1">
    <property type="entry name" value="GUANOSINE ABC TRANSPORTER PERMEASE PROTEIN NUPP"/>
    <property type="match status" value="1"/>
</dbReference>
<accession>A0A0D6P587</accession>
<dbReference type="Proteomes" id="UP000032680">
    <property type="component" value="Unassembled WGS sequence"/>
</dbReference>
<feature type="transmembrane region" description="Helical" evidence="6">
    <location>
        <begin position="216"/>
        <end position="239"/>
    </location>
</feature>
<evidence type="ECO:0000256" key="1">
    <source>
        <dbReference type="ARBA" id="ARBA00004651"/>
    </source>
</evidence>
<evidence type="ECO:0000256" key="4">
    <source>
        <dbReference type="ARBA" id="ARBA00022989"/>
    </source>
</evidence>
<reference evidence="7 8" key="1">
    <citation type="submission" date="2012-11" db="EMBL/GenBank/DDBJ databases">
        <title>Whole genome sequence of Acidisphaera rubrifaciens HS-AP3.</title>
        <authorList>
            <person name="Azuma Y."/>
            <person name="Higashiura N."/>
            <person name="Hirakawa H."/>
            <person name="Matsushita K."/>
        </authorList>
    </citation>
    <scope>NUCLEOTIDE SEQUENCE [LARGE SCALE GENOMIC DNA]</scope>
    <source>
        <strain evidence="7 8">HS-AP3</strain>
    </source>
</reference>
<feature type="transmembrane region" description="Helical" evidence="6">
    <location>
        <begin position="288"/>
        <end position="305"/>
    </location>
</feature>
<feature type="transmembrane region" description="Helical" evidence="6">
    <location>
        <begin position="59"/>
        <end position="79"/>
    </location>
</feature>
<dbReference type="CDD" id="cd06580">
    <property type="entry name" value="TM_PBP1_transp_TpRbsC_like"/>
    <property type="match status" value="1"/>
</dbReference>
<evidence type="ECO:0000256" key="5">
    <source>
        <dbReference type="ARBA" id="ARBA00023136"/>
    </source>
</evidence>